<dbReference type="InterPro" id="IPR025669">
    <property type="entry name" value="AAA_dom"/>
</dbReference>
<dbReference type="PANTHER" id="PTHR13696:SF52">
    <property type="entry name" value="PARA FAMILY PROTEIN CT_582"/>
    <property type="match status" value="1"/>
</dbReference>
<organism evidence="2 3">
    <name type="scientific">Tectimicrobiota bacterium</name>
    <dbReference type="NCBI Taxonomy" id="2528274"/>
    <lineage>
        <taxon>Bacteria</taxon>
        <taxon>Pseudomonadati</taxon>
        <taxon>Nitrospinota/Tectimicrobiota group</taxon>
        <taxon>Candidatus Tectimicrobiota</taxon>
    </lineage>
</organism>
<sequence length="168" mass="18597">MASHLRKIADEYDYILCDCPPNFNLITQNGMFASEAYVVPMLPDFLSTIGITLIRREVENFTAGMQRAVASFGGGFAGPQLRGVIFSRVRVLKYGSPARLAGLHAQMIRSIRDDPFFGPKIFRHFIPESVHVGEAPARKIPASLSPDGSHRALGKQFRALAAEFFEKV</sequence>
<gene>
    <name evidence="2" type="ORF">HYY65_04105</name>
</gene>
<dbReference type="PANTHER" id="PTHR13696">
    <property type="entry name" value="P-LOOP CONTAINING NUCLEOSIDE TRIPHOSPHATE HYDROLASE"/>
    <property type="match status" value="1"/>
</dbReference>
<feature type="domain" description="AAA" evidence="1">
    <location>
        <begin position="3"/>
        <end position="64"/>
    </location>
</feature>
<dbReference type="EMBL" id="JACPSX010000071">
    <property type="protein sequence ID" value="MBI3014254.1"/>
    <property type="molecule type" value="Genomic_DNA"/>
</dbReference>
<dbReference type="SUPFAM" id="SSF52540">
    <property type="entry name" value="P-loop containing nucleoside triphosphate hydrolases"/>
    <property type="match status" value="1"/>
</dbReference>
<reference evidence="2" key="1">
    <citation type="submission" date="2020-07" db="EMBL/GenBank/DDBJ databases">
        <title>Huge and variable diversity of episymbiotic CPR bacteria and DPANN archaea in groundwater ecosystems.</title>
        <authorList>
            <person name="He C.Y."/>
            <person name="Keren R."/>
            <person name="Whittaker M."/>
            <person name="Farag I.F."/>
            <person name="Doudna J."/>
            <person name="Cate J.H.D."/>
            <person name="Banfield J.F."/>
        </authorList>
    </citation>
    <scope>NUCLEOTIDE SEQUENCE</scope>
    <source>
        <strain evidence="2">NC_groundwater_717_Ag_S-0.2um_59_8</strain>
    </source>
</reference>
<dbReference type="Gene3D" id="3.40.50.300">
    <property type="entry name" value="P-loop containing nucleotide triphosphate hydrolases"/>
    <property type="match status" value="1"/>
</dbReference>
<name>A0A932GNN0_UNCTE</name>
<dbReference type="AlphaFoldDB" id="A0A932GNN0"/>
<dbReference type="InterPro" id="IPR050678">
    <property type="entry name" value="DNA_Partitioning_ATPase"/>
</dbReference>
<dbReference type="Pfam" id="PF13614">
    <property type="entry name" value="AAA_31"/>
    <property type="match status" value="1"/>
</dbReference>
<accession>A0A932GNN0</accession>
<evidence type="ECO:0000313" key="2">
    <source>
        <dbReference type="EMBL" id="MBI3014254.1"/>
    </source>
</evidence>
<dbReference type="InterPro" id="IPR027417">
    <property type="entry name" value="P-loop_NTPase"/>
</dbReference>
<evidence type="ECO:0000259" key="1">
    <source>
        <dbReference type="Pfam" id="PF13614"/>
    </source>
</evidence>
<dbReference type="Proteomes" id="UP000741360">
    <property type="component" value="Unassembled WGS sequence"/>
</dbReference>
<proteinExistence type="predicted"/>
<comment type="caution">
    <text evidence="2">The sequence shown here is derived from an EMBL/GenBank/DDBJ whole genome shotgun (WGS) entry which is preliminary data.</text>
</comment>
<evidence type="ECO:0000313" key="3">
    <source>
        <dbReference type="Proteomes" id="UP000741360"/>
    </source>
</evidence>
<protein>
    <submittedName>
        <fullName evidence="2">ParA family protein</fullName>
    </submittedName>
</protein>